<proteinExistence type="predicted"/>
<comment type="caution">
    <text evidence="5">The sequence shown here is derived from an EMBL/GenBank/DDBJ whole genome shotgun (WGS) entry which is preliminary data.</text>
</comment>
<keyword evidence="1" id="KW-0472">Membrane</keyword>
<dbReference type="RefSeq" id="WP_342882769.1">
    <property type="nucleotide sequence ID" value="NZ_JBBMQS010000017.1"/>
</dbReference>
<accession>A0ABU9T0T0</accession>
<dbReference type="Gene3D" id="2.60.40.680">
    <property type="match status" value="1"/>
</dbReference>
<evidence type="ECO:0000259" key="4">
    <source>
        <dbReference type="Pfam" id="PF07589"/>
    </source>
</evidence>
<dbReference type="InterPro" id="IPR013424">
    <property type="entry name" value="Ice-binding_C"/>
</dbReference>
<feature type="transmembrane region" description="Helical" evidence="1">
    <location>
        <begin position="158"/>
        <end position="179"/>
    </location>
</feature>
<dbReference type="InterPro" id="IPR002102">
    <property type="entry name" value="Cohesin_dom"/>
</dbReference>
<feature type="domain" description="Cohesin" evidence="3">
    <location>
        <begin position="22"/>
        <end position="78"/>
    </location>
</feature>
<name>A0ABU9T0T0_9ALTE</name>
<evidence type="ECO:0000259" key="3">
    <source>
        <dbReference type="Pfam" id="PF00963"/>
    </source>
</evidence>
<keyword evidence="1" id="KW-0812">Transmembrane</keyword>
<feature type="domain" description="Ice-binding protein C-terminal" evidence="4">
    <location>
        <begin position="159"/>
        <end position="182"/>
    </location>
</feature>
<gene>
    <name evidence="5" type="ORF">WNY77_20205</name>
</gene>
<dbReference type="EMBL" id="JBBMQS010000017">
    <property type="protein sequence ID" value="MEM5499744.1"/>
    <property type="molecule type" value="Genomic_DNA"/>
</dbReference>
<dbReference type="SUPFAM" id="SSF49384">
    <property type="entry name" value="Carbohydrate-binding domain"/>
    <property type="match status" value="1"/>
</dbReference>
<evidence type="ECO:0000256" key="1">
    <source>
        <dbReference type="SAM" id="Phobius"/>
    </source>
</evidence>
<keyword evidence="2" id="KW-0732">Signal</keyword>
<keyword evidence="1" id="KW-1133">Transmembrane helix</keyword>
<organism evidence="5 6">
    <name type="scientific">Paraglaciecola mesophila</name>
    <dbReference type="NCBI Taxonomy" id="197222"/>
    <lineage>
        <taxon>Bacteria</taxon>
        <taxon>Pseudomonadati</taxon>
        <taxon>Pseudomonadota</taxon>
        <taxon>Gammaproteobacteria</taxon>
        <taxon>Alteromonadales</taxon>
        <taxon>Alteromonadaceae</taxon>
        <taxon>Paraglaciecola</taxon>
    </lineage>
</organism>
<sequence>MKKVLLLVCTMFFGTANANMINIELDNVNPSVGDTVSVNINLTGVTEDFTSFFTGFNFDSSLFAYVDGSVSSDFPLLDPATFLGLDVDTFEAGLVSLNLYEDFFSSPIYSAGDYLVASFDLLAIGAGQSSFSLAVSQLYSSVTFAESDLDTSASGTSIAVPAPGAMAFMGLAVLGLFGVRRKA</sequence>
<evidence type="ECO:0000313" key="5">
    <source>
        <dbReference type="EMBL" id="MEM5499744.1"/>
    </source>
</evidence>
<reference evidence="5 6" key="1">
    <citation type="submission" date="2024-03" db="EMBL/GenBank/DDBJ databases">
        <title>Community enrichment and isolation of bacterial strains for fucoidan degradation.</title>
        <authorList>
            <person name="Sichert A."/>
        </authorList>
    </citation>
    <scope>NUCLEOTIDE SEQUENCE [LARGE SCALE GENOMIC DNA]</scope>
    <source>
        <strain evidence="5 6">AS12</strain>
    </source>
</reference>
<feature type="chain" id="PRO_5046515957" evidence="2">
    <location>
        <begin position="19"/>
        <end position="183"/>
    </location>
</feature>
<evidence type="ECO:0000256" key="2">
    <source>
        <dbReference type="SAM" id="SignalP"/>
    </source>
</evidence>
<keyword evidence="6" id="KW-1185">Reference proteome</keyword>
<feature type="signal peptide" evidence="2">
    <location>
        <begin position="1"/>
        <end position="18"/>
    </location>
</feature>
<protein>
    <submittedName>
        <fullName evidence="5">PEP-CTERM sorting domain-containing protein</fullName>
    </submittedName>
</protein>
<evidence type="ECO:0000313" key="6">
    <source>
        <dbReference type="Proteomes" id="UP001461163"/>
    </source>
</evidence>
<dbReference type="InterPro" id="IPR008965">
    <property type="entry name" value="CBM2/CBM3_carb-bd_dom_sf"/>
</dbReference>
<dbReference type="Pfam" id="PF07589">
    <property type="entry name" value="PEP-CTERM"/>
    <property type="match status" value="1"/>
</dbReference>
<dbReference type="Pfam" id="PF00963">
    <property type="entry name" value="Cohesin"/>
    <property type="match status" value="1"/>
</dbReference>
<dbReference type="Proteomes" id="UP001461163">
    <property type="component" value="Unassembled WGS sequence"/>
</dbReference>